<evidence type="ECO:0000313" key="3">
    <source>
        <dbReference type="Proteomes" id="UP001140217"/>
    </source>
</evidence>
<protein>
    <submittedName>
        <fullName evidence="2">Uncharacterized protein</fullName>
    </submittedName>
</protein>
<dbReference type="EMBL" id="JANBUL010000314">
    <property type="protein sequence ID" value="KAJ2777073.1"/>
    <property type="molecule type" value="Genomic_DNA"/>
</dbReference>
<dbReference type="OrthoDB" id="5536278at2759"/>
<evidence type="ECO:0000256" key="1">
    <source>
        <dbReference type="SAM" id="MobiDB-lite"/>
    </source>
</evidence>
<sequence length="163" mass="18165">MRSRGDEFLVDLLGQATSVRCVQPEPKGGSQKHTDRRVVFYGTDRPAYIGGYTNRYCRSGIGNNLPNEITSGIGRQCFDLSGGWMTRRFSSIRRVTILRRGSKAPASASESASEEVLVTVQDEEWAASDAGTRGDSSPQTPPASPDEPSRRRRSFWRRSDQRH</sequence>
<dbReference type="Proteomes" id="UP001140217">
    <property type="component" value="Unassembled WGS sequence"/>
</dbReference>
<feature type="compositionally biased region" description="Low complexity" evidence="1">
    <location>
        <begin position="106"/>
        <end position="115"/>
    </location>
</feature>
<keyword evidence="3" id="KW-1185">Reference proteome</keyword>
<name>A0A9W8H3H0_9FUNG</name>
<comment type="caution">
    <text evidence="2">The sequence shown here is derived from an EMBL/GenBank/DDBJ whole genome shotgun (WGS) entry which is preliminary data.</text>
</comment>
<accession>A0A9W8H3H0</accession>
<reference evidence="2" key="1">
    <citation type="submission" date="2022-07" db="EMBL/GenBank/DDBJ databases">
        <title>Phylogenomic reconstructions and comparative analyses of Kickxellomycotina fungi.</title>
        <authorList>
            <person name="Reynolds N.K."/>
            <person name="Stajich J.E."/>
            <person name="Barry K."/>
            <person name="Grigoriev I.V."/>
            <person name="Crous P."/>
            <person name="Smith M.E."/>
        </authorList>
    </citation>
    <scope>NUCLEOTIDE SEQUENCE</scope>
    <source>
        <strain evidence="2">NBRC 105414</strain>
    </source>
</reference>
<organism evidence="2 3">
    <name type="scientific">Coemansia javaensis</name>
    <dbReference type="NCBI Taxonomy" id="2761396"/>
    <lineage>
        <taxon>Eukaryota</taxon>
        <taxon>Fungi</taxon>
        <taxon>Fungi incertae sedis</taxon>
        <taxon>Zoopagomycota</taxon>
        <taxon>Kickxellomycotina</taxon>
        <taxon>Kickxellomycetes</taxon>
        <taxon>Kickxellales</taxon>
        <taxon>Kickxellaceae</taxon>
        <taxon>Coemansia</taxon>
    </lineage>
</organism>
<dbReference type="AlphaFoldDB" id="A0A9W8H3H0"/>
<gene>
    <name evidence="2" type="ORF">H4R18_005333</name>
</gene>
<proteinExistence type="predicted"/>
<feature type="region of interest" description="Disordered" evidence="1">
    <location>
        <begin position="100"/>
        <end position="163"/>
    </location>
</feature>
<evidence type="ECO:0000313" key="2">
    <source>
        <dbReference type="EMBL" id="KAJ2777073.1"/>
    </source>
</evidence>